<sequence>MNYYIHVPFCRSKCGYCAFYSEAAPVPGAVDAYLDRLEFQFERLEPAEPCETVYFGGGTPTLLSEMQLERLFSMTARALRPDSETEISIEANPETLTVPKIALLRSFASRISLGVQSFDARFRAMLGRDCEQAALERAIERVAAARFPHWSCDLIYAIPGQGPADFERDLARAVALGIDHLSCYSLTPEEGARLADSLIPDEDDAARMWELAGRCGLPRYEISNYAAPGCECRHNRNVWRGGLLTGLGPAAAGFDGTDRKSEPASLAGWLRGDPPEIDAIAPAERLNEIFAVNLRTASGWTPELWAKVPNADAWDARVAAARRAAAETLPEWFDISPERITLSDSGLLFWNTVAETIL</sequence>
<comment type="similarity">
    <text evidence="1">Belongs to the anaerobic coproporphyrinogen-III oxidase family. HemW subfamily.</text>
</comment>
<accession>A0A844G093</accession>
<comment type="caution">
    <text evidence="3">The sequence shown here is derived from an EMBL/GenBank/DDBJ whole genome shotgun (WGS) entry which is preliminary data.</text>
</comment>
<dbReference type="GO" id="GO:0006779">
    <property type="term" value="P:porphyrin-containing compound biosynthetic process"/>
    <property type="evidence" value="ECO:0007669"/>
    <property type="project" value="InterPro"/>
</dbReference>
<dbReference type="SUPFAM" id="SSF102114">
    <property type="entry name" value="Radical SAM enzymes"/>
    <property type="match status" value="1"/>
</dbReference>
<dbReference type="PANTHER" id="PTHR13932">
    <property type="entry name" value="COPROPORPHYRINIGEN III OXIDASE"/>
    <property type="match status" value="1"/>
</dbReference>
<dbReference type="EMBL" id="VUNS01000007">
    <property type="protein sequence ID" value="MST97050.1"/>
    <property type="molecule type" value="Genomic_DNA"/>
</dbReference>
<dbReference type="Gene3D" id="3.30.750.200">
    <property type="match status" value="1"/>
</dbReference>
<dbReference type="InterPro" id="IPR058240">
    <property type="entry name" value="rSAM_sf"/>
</dbReference>
<dbReference type="PANTHER" id="PTHR13932:SF5">
    <property type="entry name" value="RADICAL S-ADENOSYL METHIONINE DOMAIN-CONTAINING PROTEIN 1, MITOCHONDRIAL"/>
    <property type="match status" value="1"/>
</dbReference>
<evidence type="ECO:0000259" key="2">
    <source>
        <dbReference type="PROSITE" id="PS51918"/>
    </source>
</evidence>
<evidence type="ECO:0000256" key="1">
    <source>
        <dbReference type="ARBA" id="ARBA00006100"/>
    </source>
</evidence>
<keyword evidence="4" id="KW-1185">Reference proteome</keyword>
<dbReference type="SFLD" id="SFLDG01065">
    <property type="entry name" value="anaerobic_coproporphyrinogen-I"/>
    <property type="match status" value="1"/>
</dbReference>
<dbReference type="GO" id="GO:0005737">
    <property type="term" value="C:cytoplasm"/>
    <property type="evidence" value="ECO:0007669"/>
    <property type="project" value="InterPro"/>
</dbReference>
<proteinExistence type="inferred from homology"/>
<dbReference type="InterPro" id="IPR034505">
    <property type="entry name" value="Coproporphyrinogen-III_oxidase"/>
</dbReference>
<organism evidence="3 4">
    <name type="scientific">Victivallis lenta</name>
    <dbReference type="NCBI Taxonomy" id="2606640"/>
    <lineage>
        <taxon>Bacteria</taxon>
        <taxon>Pseudomonadati</taxon>
        <taxon>Lentisphaerota</taxon>
        <taxon>Lentisphaeria</taxon>
        <taxon>Victivallales</taxon>
        <taxon>Victivallaceae</taxon>
        <taxon>Victivallis</taxon>
    </lineage>
</organism>
<protein>
    <submittedName>
        <fullName evidence="3">Coproporphyrinogen III oxidase family protein</fullName>
    </submittedName>
</protein>
<dbReference type="Pfam" id="PF04055">
    <property type="entry name" value="Radical_SAM"/>
    <property type="match status" value="1"/>
</dbReference>
<dbReference type="CDD" id="cd01335">
    <property type="entry name" value="Radical_SAM"/>
    <property type="match status" value="1"/>
</dbReference>
<evidence type="ECO:0000313" key="3">
    <source>
        <dbReference type="EMBL" id="MST97050.1"/>
    </source>
</evidence>
<dbReference type="SMART" id="SM00729">
    <property type="entry name" value="Elp3"/>
    <property type="match status" value="1"/>
</dbReference>
<dbReference type="GO" id="GO:0051539">
    <property type="term" value="F:4 iron, 4 sulfur cluster binding"/>
    <property type="evidence" value="ECO:0007669"/>
    <property type="project" value="InterPro"/>
</dbReference>
<dbReference type="SFLD" id="SFLDF00562">
    <property type="entry name" value="HemN-like__clustered_with_heat"/>
    <property type="match status" value="1"/>
</dbReference>
<reference evidence="3 4" key="1">
    <citation type="submission" date="2019-08" db="EMBL/GenBank/DDBJ databases">
        <title>In-depth cultivation of the pig gut microbiome towards novel bacterial diversity and tailored functional studies.</title>
        <authorList>
            <person name="Wylensek D."/>
            <person name="Hitch T.C.A."/>
            <person name="Clavel T."/>
        </authorList>
    </citation>
    <scope>NUCLEOTIDE SEQUENCE [LARGE SCALE GENOMIC DNA]</scope>
    <source>
        <strain evidence="3 4">BBE-744-WT-12</strain>
    </source>
</reference>
<dbReference type="PROSITE" id="PS51918">
    <property type="entry name" value="RADICAL_SAM"/>
    <property type="match status" value="1"/>
</dbReference>
<dbReference type="GO" id="GO:0004109">
    <property type="term" value="F:coproporphyrinogen oxidase activity"/>
    <property type="evidence" value="ECO:0007669"/>
    <property type="project" value="InterPro"/>
</dbReference>
<dbReference type="InterPro" id="IPR007197">
    <property type="entry name" value="rSAM"/>
</dbReference>
<dbReference type="InterPro" id="IPR006638">
    <property type="entry name" value="Elp3/MiaA/NifB-like_rSAM"/>
</dbReference>
<dbReference type="AlphaFoldDB" id="A0A844G093"/>
<dbReference type="InterPro" id="IPR004559">
    <property type="entry name" value="HemW-like"/>
</dbReference>
<dbReference type="SFLD" id="SFLDS00029">
    <property type="entry name" value="Radical_SAM"/>
    <property type="match status" value="1"/>
</dbReference>
<evidence type="ECO:0000313" key="4">
    <source>
        <dbReference type="Proteomes" id="UP000435649"/>
    </source>
</evidence>
<gene>
    <name evidence="3" type="ORF">FYJ85_08340</name>
</gene>
<name>A0A844G093_9BACT</name>
<feature type="domain" description="Radical SAM core" evidence="2">
    <location>
        <begin position="1"/>
        <end position="218"/>
    </location>
</feature>
<dbReference type="Proteomes" id="UP000435649">
    <property type="component" value="Unassembled WGS sequence"/>
</dbReference>
<dbReference type="RefSeq" id="WP_154417851.1">
    <property type="nucleotide sequence ID" value="NZ_VUNS01000007.1"/>
</dbReference>